<proteinExistence type="predicted"/>
<feature type="domain" description="HPt" evidence="6">
    <location>
        <begin position="355"/>
        <end position="451"/>
    </location>
</feature>
<dbReference type="PANTHER" id="PTHR28242">
    <property type="entry name" value="PHOSPHORELAY INTERMEDIATE PROTEIN YPD1"/>
    <property type="match status" value="1"/>
</dbReference>
<comment type="subcellular location">
    <subcellularLocation>
        <location evidence="4">Cytoplasm</location>
        <location evidence="4">Cytosol</location>
    </subcellularLocation>
    <subcellularLocation>
        <location evidence="4">Nucleus</location>
    </subcellularLocation>
</comment>
<protein>
    <recommendedName>
        <fullName evidence="4">Histidine-containing phosphotransfer protein</fullName>
    </recommendedName>
</protein>
<evidence type="ECO:0000256" key="5">
    <source>
        <dbReference type="SAM" id="MobiDB-lite"/>
    </source>
</evidence>
<comment type="function">
    <text evidence="4">Functions as a two-component phosphorelay mediators between cytokinin sensor histidine kinases and response regulators (B-type ARRs). Plays an important role in propagating cytokinin signal transduction.</text>
</comment>
<dbReference type="SUPFAM" id="SSF47226">
    <property type="entry name" value="Histidine-containing phosphotransfer domain, HPT domain"/>
    <property type="match status" value="1"/>
</dbReference>
<dbReference type="EMBL" id="BQNB010012106">
    <property type="protein sequence ID" value="GJS99261.1"/>
    <property type="molecule type" value="Genomic_DNA"/>
</dbReference>
<gene>
    <name evidence="7" type="ORF">Tco_0820431</name>
</gene>
<feature type="region of interest" description="Disordered" evidence="5">
    <location>
        <begin position="1"/>
        <end position="38"/>
    </location>
</feature>
<dbReference type="PANTHER" id="PTHR28242:SF46">
    <property type="entry name" value="PSEUDO HISTIDINE-CONTAINING PHOSPHOTRANSFER PROTEIN 6"/>
    <property type="match status" value="1"/>
</dbReference>
<comment type="caution">
    <text evidence="3">Lacks conserved residue(s) required for the propagation of feature annotation.</text>
</comment>
<feature type="region of interest" description="Disordered" evidence="5">
    <location>
        <begin position="758"/>
        <end position="781"/>
    </location>
</feature>
<feature type="region of interest" description="Disordered" evidence="5">
    <location>
        <begin position="242"/>
        <end position="261"/>
    </location>
</feature>
<evidence type="ECO:0000259" key="6">
    <source>
        <dbReference type="PROSITE" id="PS50894"/>
    </source>
</evidence>
<organism evidence="7 8">
    <name type="scientific">Tanacetum coccineum</name>
    <dbReference type="NCBI Taxonomy" id="301880"/>
    <lineage>
        <taxon>Eukaryota</taxon>
        <taxon>Viridiplantae</taxon>
        <taxon>Streptophyta</taxon>
        <taxon>Embryophyta</taxon>
        <taxon>Tracheophyta</taxon>
        <taxon>Spermatophyta</taxon>
        <taxon>Magnoliopsida</taxon>
        <taxon>eudicotyledons</taxon>
        <taxon>Gunneridae</taxon>
        <taxon>Pentapetalae</taxon>
        <taxon>asterids</taxon>
        <taxon>campanulids</taxon>
        <taxon>Asterales</taxon>
        <taxon>Asteraceae</taxon>
        <taxon>Asteroideae</taxon>
        <taxon>Anthemideae</taxon>
        <taxon>Anthemidinae</taxon>
        <taxon>Tanacetum</taxon>
    </lineage>
</organism>
<feature type="compositionally biased region" description="Basic and acidic residues" evidence="5">
    <location>
        <begin position="888"/>
        <end position="897"/>
    </location>
</feature>
<evidence type="ECO:0000313" key="8">
    <source>
        <dbReference type="Proteomes" id="UP001151760"/>
    </source>
</evidence>
<dbReference type="Gene3D" id="1.20.120.160">
    <property type="entry name" value="HPT domain"/>
    <property type="match status" value="1"/>
</dbReference>
<keyword evidence="2 4" id="KW-0902">Two-component regulatory system</keyword>
<accession>A0ABQ5ACH2</accession>
<comment type="caution">
    <text evidence="7">The sequence shown here is derived from an EMBL/GenBank/DDBJ whole genome shotgun (WGS) entry which is preliminary data.</text>
</comment>
<feature type="compositionally biased region" description="Polar residues" evidence="5">
    <location>
        <begin position="78"/>
        <end position="93"/>
    </location>
</feature>
<feature type="region of interest" description="Disordered" evidence="5">
    <location>
        <begin position="522"/>
        <end position="547"/>
    </location>
</feature>
<sequence length="897" mass="98736">MNRGFLDSKRRKNNHRKKTDTVTGTGSVTESDGTLNDATPLVASVEKEVVSPSVDETVAKDKQTHISLGSVPPLPTHETPSAGNAPDNSSYANVTGKPFGKKLNFHTLFTLESNGIDVVVSAESIKAISERFANTAYGFFLGKRVAYPVVANYVRNTWGKFGLVRSMFSSSTGLFSFQFSSMEGLNAMLKNGVWFIRNNPLILRNGIQIEDGFSAIATKLDPPKEVSKSDPFDVLTSIENDEELGTNGGTSNLASQTTNSSGSSFWNVDACSPSTTPVIEKIDKIEKLIIEEKVTLVDDDGKPLEKAKTGVPLCLLGFGAVRLRTDMNRLLSLLFHQGVLDEQFLQLQNLQDETSPNFVSEVVTIYFHESEKQLRNLRNLLLDREMWDYVKLIIHLNQLMGSSSSIGAKRVRNVCAAFRGAVEQNNRSACMRALEVLEHEYCYLKNKLHELFQIEQQRVLGDAVRVLSQKGSGVGRGVKEKQVSMTDKSVEVGNHGNVTGEPVVKDKQSSLVDTSISNVENTSLNSYPPLPTHGSIPPDNSPGKSSYANVTGAPIMPVESIRAISESSMDSLNAMLENGLWFIRNHPLILKMWNPDVNFLKEDVGNVLVWVKLHGVPVMAFSGDCLSAIAMKLGTPLMHDSYNSDMCLQSWGMSSYARVMIELRANVELKDTIVVAMPKLTGEGFYTCTVRVEYEWKPHRCACCKAPRGVPVGLKVGFKQAKEYRPISKKLTSNTNDIKKKGVGPTKEVSNLNSFDVLNSDENGEELGTNEGTSNLASNEANSNGSSFWNVENSITSNTPIVDKIGKLEKLIIDGKVTFVDDDGKPLKNVAYPSDHDSEDEVELVDNDMAQSMTSEMAGFGTTSLLEQWRDSYKNGDYDEDPYDDDIHEGQDLPDKI</sequence>
<feature type="compositionally biased region" description="Acidic residues" evidence="5">
    <location>
        <begin position="878"/>
        <end position="887"/>
    </location>
</feature>
<reference evidence="7" key="1">
    <citation type="journal article" date="2022" name="Int. J. Mol. Sci.">
        <title>Draft Genome of Tanacetum Coccineum: Genomic Comparison of Closely Related Tanacetum-Family Plants.</title>
        <authorList>
            <person name="Yamashiro T."/>
            <person name="Shiraishi A."/>
            <person name="Nakayama K."/>
            <person name="Satake H."/>
        </authorList>
    </citation>
    <scope>NUCLEOTIDE SEQUENCE</scope>
</reference>
<evidence type="ECO:0000313" key="7">
    <source>
        <dbReference type="EMBL" id="GJS99261.1"/>
    </source>
</evidence>
<feature type="compositionally biased region" description="Polar residues" evidence="5">
    <location>
        <begin position="249"/>
        <end position="261"/>
    </location>
</feature>
<dbReference type="InterPro" id="IPR036641">
    <property type="entry name" value="HPT_dom_sf"/>
</dbReference>
<feature type="region of interest" description="Disordered" evidence="5">
    <location>
        <begin position="491"/>
        <end position="510"/>
    </location>
</feature>
<comment type="domain">
    <text evidence="4">Histidine-containing phosphotransfer domain (HPt) contains an active histidine that mediates the phosphotransfer.</text>
</comment>
<dbReference type="Pfam" id="PF01627">
    <property type="entry name" value="Hpt"/>
    <property type="match status" value="1"/>
</dbReference>
<reference evidence="7" key="2">
    <citation type="submission" date="2022-01" db="EMBL/GenBank/DDBJ databases">
        <authorList>
            <person name="Yamashiro T."/>
            <person name="Shiraishi A."/>
            <person name="Satake H."/>
            <person name="Nakayama K."/>
        </authorList>
    </citation>
    <scope>NUCLEOTIDE SEQUENCE</scope>
</reference>
<dbReference type="InterPro" id="IPR008207">
    <property type="entry name" value="Sig_transdc_His_kin_Hpt_dom"/>
</dbReference>
<feature type="compositionally biased region" description="Polar residues" evidence="5">
    <location>
        <begin position="21"/>
        <end position="37"/>
    </location>
</feature>
<evidence type="ECO:0000256" key="1">
    <source>
        <dbReference type="ARBA" id="ARBA00022864"/>
    </source>
</evidence>
<feature type="region of interest" description="Disordered" evidence="5">
    <location>
        <begin position="63"/>
        <end position="93"/>
    </location>
</feature>
<evidence type="ECO:0000256" key="4">
    <source>
        <dbReference type="RuleBase" id="RU369004"/>
    </source>
</evidence>
<dbReference type="Proteomes" id="UP001151760">
    <property type="component" value="Unassembled WGS sequence"/>
</dbReference>
<keyword evidence="8" id="KW-1185">Reference proteome</keyword>
<evidence type="ECO:0000256" key="3">
    <source>
        <dbReference type="PROSITE-ProRule" id="PRU00110"/>
    </source>
</evidence>
<feature type="region of interest" description="Disordered" evidence="5">
    <location>
        <begin position="873"/>
        <end position="897"/>
    </location>
</feature>
<dbReference type="InterPro" id="IPR045871">
    <property type="entry name" value="AHP1-5/YPD1"/>
</dbReference>
<evidence type="ECO:0000256" key="2">
    <source>
        <dbReference type="ARBA" id="ARBA00023012"/>
    </source>
</evidence>
<name>A0ABQ5ACH2_9ASTR</name>
<keyword evidence="1 4" id="KW-0932">Cytokinin signaling pathway</keyword>
<feature type="compositionally biased region" description="Basic residues" evidence="5">
    <location>
        <begin position="9"/>
        <end position="18"/>
    </location>
</feature>
<dbReference type="PROSITE" id="PS50894">
    <property type="entry name" value="HPT"/>
    <property type="match status" value="1"/>
</dbReference>